<dbReference type="RefSeq" id="WP_067554937.1">
    <property type="nucleotide sequence ID" value="NZ_LPXN01000099.1"/>
</dbReference>
<name>A0A154W704_9PROT</name>
<dbReference type="Gene3D" id="1.10.260.40">
    <property type="entry name" value="lambda repressor-like DNA-binding domains"/>
    <property type="match status" value="1"/>
</dbReference>
<protein>
    <recommendedName>
        <fullName evidence="1">HTH cro/C1-type domain-containing protein</fullName>
    </recommendedName>
</protein>
<accession>A0A154W704</accession>
<dbReference type="AlphaFoldDB" id="A0A154W704"/>
<sequence>MFKPITPIRNETDYEATLAEIEGLMDAAYGTEEGDRLDVLTTLVEAYEARHHRVDAPDAVEAIRYHMEAKGLQQSDLAQLVGSKSRASEILNRRRALTLRQAWMLHRNWGLSAGSLMKPYALAVPAAAHKTVARGRSPS</sequence>
<dbReference type="PANTHER" id="PTHR40455:SF1">
    <property type="entry name" value="ANTITOXIN HIGA"/>
    <property type="match status" value="1"/>
</dbReference>
<organism evidence="2 3">
    <name type="scientific">Oceanibaculum pacificum</name>
    <dbReference type="NCBI Taxonomy" id="580166"/>
    <lineage>
        <taxon>Bacteria</taxon>
        <taxon>Pseudomonadati</taxon>
        <taxon>Pseudomonadota</taxon>
        <taxon>Alphaproteobacteria</taxon>
        <taxon>Rhodospirillales</taxon>
        <taxon>Oceanibaculaceae</taxon>
        <taxon>Oceanibaculum</taxon>
    </lineage>
</organism>
<dbReference type="CDD" id="cd00093">
    <property type="entry name" value="HTH_XRE"/>
    <property type="match status" value="1"/>
</dbReference>
<dbReference type="PROSITE" id="PS50943">
    <property type="entry name" value="HTH_CROC1"/>
    <property type="match status" value="1"/>
</dbReference>
<dbReference type="SUPFAM" id="SSF47413">
    <property type="entry name" value="lambda repressor-like DNA-binding domains"/>
    <property type="match status" value="1"/>
</dbReference>
<keyword evidence="3" id="KW-1185">Reference proteome</keyword>
<evidence type="ECO:0000259" key="1">
    <source>
        <dbReference type="PROSITE" id="PS50943"/>
    </source>
</evidence>
<feature type="domain" description="HTH cro/C1-type" evidence="1">
    <location>
        <begin position="63"/>
        <end position="116"/>
    </location>
</feature>
<dbReference type="Proteomes" id="UP000076400">
    <property type="component" value="Unassembled WGS sequence"/>
</dbReference>
<evidence type="ECO:0000313" key="2">
    <source>
        <dbReference type="EMBL" id="KZD09294.1"/>
    </source>
</evidence>
<gene>
    <name evidence="2" type="ORF">AUP43_07420</name>
</gene>
<dbReference type="InterPro" id="IPR039060">
    <property type="entry name" value="Antitox_HigA"/>
</dbReference>
<dbReference type="GO" id="GO:0001046">
    <property type="term" value="F:core promoter sequence-specific DNA binding"/>
    <property type="evidence" value="ECO:0007669"/>
    <property type="project" value="TreeGrafter"/>
</dbReference>
<dbReference type="STRING" id="580166.AUP43_07420"/>
<dbReference type="EMBL" id="LPXN01000099">
    <property type="protein sequence ID" value="KZD09294.1"/>
    <property type="molecule type" value="Genomic_DNA"/>
</dbReference>
<evidence type="ECO:0000313" key="3">
    <source>
        <dbReference type="Proteomes" id="UP000076400"/>
    </source>
</evidence>
<dbReference type="InterPro" id="IPR001387">
    <property type="entry name" value="Cro/C1-type_HTH"/>
</dbReference>
<dbReference type="OrthoDB" id="9796786at2"/>
<comment type="caution">
    <text evidence="2">The sequence shown here is derived from an EMBL/GenBank/DDBJ whole genome shotgun (WGS) entry which is preliminary data.</text>
</comment>
<dbReference type="GO" id="GO:0006355">
    <property type="term" value="P:regulation of DNA-templated transcription"/>
    <property type="evidence" value="ECO:0007669"/>
    <property type="project" value="InterPro"/>
</dbReference>
<dbReference type="InterPro" id="IPR010982">
    <property type="entry name" value="Lambda_DNA-bd_dom_sf"/>
</dbReference>
<reference evidence="2 3" key="1">
    <citation type="submission" date="2015-12" db="EMBL/GenBank/DDBJ databases">
        <title>Genome sequence of Oceanibaculum pacificum MCCC 1A02656.</title>
        <authorList>
            <person name="Lu L."/>
            <person name="Lai Q."/>
            <person name="Shao Z."/>
            <person name="Qian P."/>
        </authorList>
    </citation>
    <scope>NUCLEOTIDE SEQUENCE [LARGE SCALE GENOMIC DNA]</scope>
    <source>
        <strain evidence="2 3">MCCC 1A02656</strain>
    </source>
</reference>
<dbReference type="PANTHER" id="PTHR40455">
    <property type="entry name" value="ANTITOXIN HIGA"/>
    <property type="match status" value="1"/>
</dbReference>
<proteinExistence type="predicted"/>